<organism evidence="1 2">
    <name type="scientific">Nesidiocoris tenuis</name>
    <dbReference type="NCBI Taxonomy" id="355587"/>
    <lineage>
        <taxon>Eukaryota</taxon>
        <taxon>Metazoa</taxon>
        <taxon>Ecdysozoa</taxon>
        <taxon>Arthropoda</taxon>
        <taxon>Hexapoda</taxon>
        <taxon>Insecta</taxon>
        <taxon>Pterygota</taxon>
        <taxon>Neoptera</taxon>
        <taxon>Paraneoptera</taxon>
        <taxon>Hemiptera</taxon>
        <taxon>Heteroptera</taxon>
        <taxon>Panheteroptera</taxon>
        <taxon>Cimicomorpha</taxon>
        <taxon>Miridae</taxon>
        <taxon>Dicyphina</taxon>
        <taxon>Nesidiocoris</taxon>
    </lineage>
</organism>
<dbReference type="AlphaFoldDB" id="A0A6H5HCK4"/>
<proteinExistence type="predicted"/>
<keyword evidence="2" id="KW-1185">Reference proteome</keyword>
<dbReference type="EMBL" id="CADCXU010028248">
    <property type="protein sequence ID" value="CAB0014923.1"/>
    <property type="molecule type" value="Genomic_DNA"/>
</dbReference>
<sequence length="196" mass="21895">MSSSMVSEGINVFQNQFKGDYGTINPGDAPVNPKLNIPMYFPWDTTKPVAFWLTNAMIGHGASTECAIVASTCCLYTNFCISITNLSFLREISTLGVWLGKESTPLKYNNRTSRNNRTYYKLYRFYASTIARLCLGSSLAGAPNLNASTPHPNQASPQSLLFGHRAMRFCLVESRNLQYLSVQKWIEEDGVLVHFS</sequence>
<accession>A0A6H5HCK4</accession>
<dbReference type="Proteomes" id="UP000479000">
    <property type="component" value="Unassembled WGS sequence"/>
</dbReference>
<evidence type="ECO:0000313" key="2">
    <source>
        <dbReference type="Proteomes" id="UP000479000"/>
    </source>
</evidence>
<protein>
    <submittedName>
        <fullName evidence="1">Uncharacterized protein</fullName>
    </submittedName>
</protein>
<evidence type="ECO:0000313" key="1">
    <source>
        <dbReference type="EMBL" id="CAB0014923.1"/>
    </source>
</evidence>
<gene>
    <name evidence="1" type="ORF">NTEN_LOCUS19323</name>
</gene>
<reference evidence="1 2" key="1">
    <citation type="submission" date="2020-02" db="EMBL/GenBank/DDBJ databases">
        <authorList>
            <person name="Ferguson B K."/>
        </authorList>
    </citation>
    <scope>NUCLEOTIDE SEQUENCE [LARGE SCALE GENOMIC DNA]</scope>
</reference>
<name>A0A6H5HCK4_9HEMI</name>